<keyword evidence="1" id="KW-0175">Coiled coil</keyword>
<feature type="coiled-coil region" evidence="1">
    <location>
        <begin position="238"/>
        <end position="286"/>
    </location>
</feature>
<feature type="compositionally biased region" description="Basic and acidic residues" evidence="2">
    <location>
        <begin position="207"/>
        <end position="219"/>
    </location>
</feature>
<feature type="compositionally biased region" description="Basic and acidic residues" evidence="2">
    <location>
        <begin position="1043"/>
        <end position="1053"/>
    </location>
</feature>
<feature type="compositionally biased region" description="Basic and acidic residues" evidence="2">
    <location>
        <begin position="1260"/>
        <end position="1276"/>
    </location>
</feature>
<evidence type="ECO:0000313" key="3">
    <source>
        <dbReference type="EMBL" id="QHU05277.1"/>
    </source>
</evidence>
<evidence type="ECO:0000256" key="2">
    <source>
        <dbReference type="SAM" id="MobiDB-lite"/>
    </source>
</evidence>
<organism evidence="3">
    <name type="scientific">viral metagenome</name>
    <dbReference type="NCBI Taxonomy" id="1070528"/>
    <lineage>
        <taxon>unclassified sequences</taxon>
        <taxon>metagenomes</taxon>
        <taxon>organismal metagenomes</taxon>
    </lineage>
</organism>
<feature type="region of interest" description="Disordered" evidence="2">
    <location>
        <begin position="1250"/>
        <end position="1352"/>
    </location>
</feature>
<dbReference type="EMBL" id="MN740410">
    <property type="protein sequence ID" value="QHU05277.1"/>
    <property type="molecule type" value="Genomic_DNA"/>
</dbReference>
<feature type="region of interest" description="Disordered" evidence="2">
    <location>
        <begin position="1366"/>
        <end position="1404"/>
    </location>
</feature>
<feature type="region of interest" description="Disordered" evidence="2">
    <location>
        <begin position="25"/>
        <end position="49"/>
    </location>
</feature>
<dbReference type="PANTHER" id="PTHR45725">
    <property type="entry name" value="FORMIN HOMOLOGY 2 FAMILY MEMBER"/>
    <property type="match status" value="1"/>
</dbReference>
<protein>
    <submittedName>
        <fullName evidence="3">Uncharacterized protein</fullName>
    </submittedName>
</protein>
<accession>A0A6C0JLD3</accession>
<proteinExistence type="predicted"/>
<feature type="compositionally biased region" description="Basic residues" evidence="2">
    <location>
        <begin position="1481"/>
        <end position="1495"/>
    </location>
</feature>
<feature type="region of interest" description="Disordered" evidence="2">
    <location>
        <begin position="1154"/>
        <end position="1232"/>
    </location>
</feature>
<evidence type="ECO:0000256" key="1">
    <source>
        <dbReference type="SAM" id="Coils"/>
    </source>
</evidence>
<feature type="region of interest" description="Disordered" evidence="2">
    <location>
        <begin position="1417"/>
        <end position="1495"/>
    </location>
</feature>
<feature type="compositionally biased region" description="Acidic residues" evidence="2">
    <location>
        <begin position="1431"/>
        <end position="1440"/>
    </location>
</feature>
<name>A0A6C0JLD3_9ZZZZ</name>
<feature type="compositionally biased region" description="Pro residues" evidence="2">
    <location>
        <begin position="1211"/>
        <end position="1228"/>
    </location>
</feature>
<feature type="compositionally biased region" description="Low complexity" evidence="2">
    <location>
        <begin position="1250"/>
        <end position="1259"/>
    </location>
</feature>
<feature type="compositionally biased region" description="Low complexity" evidence="2">
    <location>
        <begin position="1298"/>
        <end position="1344"/>
    </location>
</feature>
<sequence>MATLTALSLLIGSAALAGTATLAGNMENAPPPEPDQVVQTKAPPLPVEEPVNAAPVPVVEPVNTATAPSLPIEEPVNDMAGGAIGRPPWGQLSSNVSAPEVPGATVSSVLGIKENPVQLKNDLMTLERQIENANFEVYQLNDKIAEVNKYYTVERAKFIAELSKTKQAETTAAIYQKKLGNQGQQKSNKDPAVKELQAQIDRAPAGSDERKRLQAEKDAMTQAKPASDKEIEEWSKKFSEATAEKVAADDDKAEAERKKNKYGAQLTELRTKQDEQEKLVKELIQKRAVLLGRLKTVLNENIRKEPPPADWQVRTARFAKADKARVEAERRLKQFYSDTWLPLQGQESQKQYQEQLNSLTVLWKNAKAEYELARAALTAAPQDSITTAGTDFRSFVVEVNDITRNAMNPNRTIKDEWIWRPGTMRGYPESVMILKSYAVKPKIVAAADVYYEIAKMDSTTLVRNAPRFIDYFDRLIGSITRAAESEKRQMPSIGREITKVVLKEFVTSVLANAANDVVLYPGVVPDEDPQARAYADLREKTNAFVDAQIYFINKMFKNIKQARRDTKLSNVNGKNMIDLETKAKLLYPILDGVPAMGQCARIFKPSTLEMLRSGKRNGKDILTEVLETPTLKDDFLKEIGFVKVSSFLEAQQFGKQRGVNPADAIELIKKAAFEEYTKNAERLAFEEPDGQSFARIGGDWRELNAMNDLRRLTTYGLDSIFPVPTRGRYISNKTRALELRAEANLHPFIPGVFLESNRVVPGPVSGRRSSLEPISEFRNACEIDGNVGSGKEEADRIIVILDKLRDMEIEIKEKPSALLNLIDKLTKDNKINMTRPDQAEPISALNQKGFGAPIDSWLIMKVATQDKKLNFIQTFLTFRSSLFRTIPYDDTVVSNGKTTNTREVYSNLVFDEIQKMPSFDVRTEADKTSFPSDADWVRLSNDFNLNFVIYSDENGIGRTDMRAANRPNTSAYHIFKEKNGRYFPIRMNPGPVVAPGLPAGRPGSQFTTFNRGILGGAIDGVRITVPKDEVTRSTGNVLAEAIEASKKSPDTKDAPAPPAASVEPPPLSKASKKAQKKTGDTLAELIDKSKDEKAKEIVDRCREVLETVMKTLPDREKGKSFRQLDDRYKNIVRRALEASGFEQIEIEACLITPVPGRTDPTLPTPPPDKKAPTLATPTPVKKAPTLPTPTPVKKAPTLPTPTPVKKAPTLATPPPPTSSSAAAPPPPGLLEAYTAQIARAEANAAQEKLAAARKALVAAPEKDKAAAEEEVRRAEGRALGLEAKAQKRENSARREAAEAAAAAPGLAARVPPPSSAAAPGLAARVPPPSSAAASTAPSVAAPAPLTKASKKAQNITGDTLAELIAKSKNATLAPKPEEPGKTSENSSGVGELPPTSEDQKRNAEAYRAWRAAALAYKPKSNLSKRAREALGDDDDDEQPLNDEKILAPPTQPIPTIKPNRAYSRRARAALLDDSDVEGGSKWRRSKPSRYTRRKF</sequence>
<feature type="region of interest" description="Disordered" evidence="2">
    <location>
        <begin position="1042"/>
        <end position="1079"/>
    </location>
</feature>
<feature type="compositionally biased region" description="Low complexity" evidence="2">
    <location>
        <begin position="1172"/>
        <end position="1210"/>
    </location>
</feature>
<feature type="region of interest" description="Disordered" evidence="2">
    <location>
        <begin position="180"/>
        <end position="232"/>
    </location>
</feature>
<reference evidence="3" key="1">
    <citation type="journal article" date="2020" name="Nature">
        <title>Giant virus diversity and host interactions through global metagenomics.</title>
        <authorList>
            <person name="Schulz F."/>
            <person name="Roux S."/>
            <person name="Paez-Espino D."/>
            <person name="Jungbluth S."/>
            <person name="Walsh D.A."/>
            <person name="Denef V.J."/>
            <person name="McMahon K.D."/>
            <person name="Konstantinidis K.T."/>
            <person name="Eloe-Fadrosh E.A."/>
            <person name="Kyrpides N.C."/>
            <person name="Woyke T."/>
        </authorList>
    </citation>
    <scope>NUCLEOTIDE SEQUENCE</scope>
    <source>
        <strain evidence="3">GVMAG-M-3300027734-16</strain>
    </source>
</reference>
<feature type="compositionally biased region" description="Pro residues" evidence="2">
    <location>
        <begin position="1055"/>
        <end position="1067"/>
    </location>
</feature>
<feature type="compositionally biased region" description="Basic and acidic residues" evidence="2">
    <location>
        <begin position="1284"/>
        <end position="1297"/>
    </location>
</feature>
<dbReference type="InterPro" id="IPR051425">
    <property type="entry name" value="Formin_Homology"/>
</dbReference>
<dbReference type="PANTHER" id="PTHR45725:SF1">
    <property type="entry name" value="DISHEVELLED ASSOCIATED ACTIVATOR OF MORPHOGENESIS, ISOFORM D"/>
    <property type="match status" value="1"/>
</dbReference>